<feature type="domain" description="MIF4G" evidence="5">
    <location>
        <begin position="172"/>
        <end position="290"/>
    </location>
</feature>
<evidence type="ECO:0000256" key="2">
    <source>
        <dbReference type="ARBA" id="ARBA00022540"/>
    </source>
</evidence>
<dbReference type="Proteomes" id="UP000815325">
    <property type="component" value="Unassembled WGS sequence"/>
</dbReference>
<evidence type="ECO:0000256" key="3">
    <source>
        <dbReference type="ARBA" id="ARBA00022917"/>
    </source>
</evidence>
<proteinExistence type="inferred from homology"/>
<dbReference type="InterPro" id="IPR016024">
    <property type="entry name" value="ARM-type_fold"/>
</dbReference>
<comment type="similarity">
    <text evidence="1">Belongs to the eukaryotic initiation factor 4G family.</text>
</comment>
<keyword evidence="2" id="KW-0396">Initiation factor</keyword>
<evidence type="ECO:0000313" key="7">
    <source>
        <dbReference type="Proteomes" id="UP000815325"/>
    </source>
</evidence>
<dbReference type="PANTHER" id="PTHR23253">
    <property type="entry name" value="EUKARYOTIC TRANSLATION INITIATION FACTOR 4 GAMMA"/>
    <property type="match status" value="1"/>
</dbReference>
<feature type="region of interest" description="Disordered" evidence="4">
    <location>
        <begin position="136"/>
        <end position="189"/>
    </location>
</feature>
<accession>A0ABZ3KB62</accession>
<evidence type="ECO:0000256" key="1">
    <source>
        <dbReference type="ARBA" id="ARBA00005775"/>
    </source>
</evidence>
<feature type="compositionally biased region" description="Basic and acidic residues" evidence="4">
    <location>
        <begin position="179"/>
        <end position="189"/>
    </location>
</feature>
<dbReference type="PANTHER" id="PTHR23253:SF9">
    <property type="entry name" value="EUKARYOTIC TRANSLATION INITIATION FACTOR 4 GAMMA 2"/>
    <property type="match status" value="1"/>
</dbReference>
<dbReference type="SUPFAM" id="SSF48371">
    <property type="entry name" value="ARM repeat"/>
    <property type="match status" value="1"/>
</dbReference>
<evidence type="ECO:0000256" key="4">
    <source>
        <dbReference type="SAM" id="MobiDB-lite"/>
    </source>
</evidence>
<dbReference type="Pfam" id="PF02854">
    <property type="entry name" value="MIF4G"/>
    <property type="match status" value="1"/>
</dbReference>
<evidence type="ECO:0000313" key="6">
    <source>
        <dbReference type="EMBL" id="KAF5826410.1"/>
    </source>
</evidence>
<keyword evidence="7" id="KW-1185">Reference proteome</keyword>
<comment type="caution">
    <text evidence="6">The sequence shown here is derived from an EMBL/GenBank/DDBJ whole genome shotgun (WGS) entry which is preliminary data.</text>
</comment>
<feature type="non-terminal residue" evidence="6">
    <location>
        <position position="291"/>
    </location>
</feature>
<dbReference type="InterPro" id="IPR003890">
    <property type="entry name" value="MIF4G-like_typ-3"/>
</dbReference>
<dbReference type="EMBL" id="MU070955">
    <property type="protein sequence ID" value="KAF5826410.1"/>
    <property type="molecule type" value="Genomic_DNA"/>
</dbReference>
<sequence>MADDDSISLRPVCLKPGGAGSNPFKQFGAGAGFGIKAKKATTTPTVDDTVEPKKEWERIKYSKDFLMQFMERNTKCPLEVQQLGLPEIVISEDSERDQQRQVLQKVAEDIDDRDWRARDEAAPGTATAAAAAAAAADGGAAPAKPAAPAPPTERTKLNLSAPTVPPAAKQPEQQLSKQPDPESREEMERAVKKRVMGNMRLISELYKLDMVKDWIMTYCIEELLSAPKGKLPPEDNIEAACEMITTAGGRLSKSEKADTRRKLDDVMKTLEKLAGEKALASRIRFVIKDVL</sequence>
<reference evidence="6" key="1">
    <citation type="submission" date="2017-08" db="EMBL/GenBank/DDBJ databases">
        <authorList>
            <person name="Polle J.E."/>
            <person name="Barry K."/>
            <person name="Cushman J."/>
            <person name="Schmutz J."/>
            <person name="Tran D."/>
            <person name="Hathwaick L.T."/>
            <person name="Yim W.C."/>
            <person name="Jenkins J."/>
            <person name="Mckie-Krisberg Z.M."/>
            <person name="Prochnik S."/>
            <person name="Lindquist E."/>
            <person name="Dockter R.B."/>
            <person name="Adam C."/>
            <person name="Molina H."/>
            <person name="Bunkerborg J."/>
            <person name="Jin E."/>
            <person name="Buchheim M."/>
            <person name="Magnuson J."/>
        </authorList>
    </citation>
    <scope>NUCLEOTIDE SEQUENCE</scope>
    <source>
        <strain evidence="6">CCAP 19/18</strain>
    </source>
</reference>
<protein>
    <submittedName>
        <fullName evidence="6">Armadillo-type protein</fullName>
    </submittedName>
</protein>
<dbReference type="Gene3D" id="1.25.40.180">
    <property type="match status" value="1"/>
</dbReference>
<gene>
    <name evidence="6" type="ORF">DUNSADRAFT_3269</name>
</gene>
<name>A0ABZ3KB62_DUNSA</name>
<keyword evidence="3" id="KW-0648">Protein biosynthesis</keyword>
<evidence type="ECO:0000259" key="5">
    <source>
        <dbReference type="Pfam" id="PF02854"/>
    </source>
</evidence>
<organism evidence="6 7">
    <name type="scientific">Dunaliella salina</name>
    <name type="common">Green alga</name>
    <name type="synonym">Protococcus salinus</name>
    <dbReference type="NCBI Taxonomy" id="3046"/>
    <lineage>
        <taxon>Eukaryota</taxon>
        <taxon>Viridiplantae</taxon>
        <taxon>Chlorophyta</taxon>
        <taxon>core chlorophytes</taxon>
        <taxon>Chlorophyceae</taxon>
        <taxon>CS clade</taxon>
        <taxon>Chlamydomonadales</taxon>
        <taxon>Dunaliellaceae</taxon>
        <taxon>Dunaliella</taxon>
    </lineage>
</organism>